<dbReference type="AlphaFoldDB" id="A0A1G7RFX6"/>
<evidence type="ECO:0000256" key="3">
    <source>
        <dbReference type="ARBA" id="ARBA00018111"/>
    </source>
</evidence>
<dbReference type="GO" id="GO:0005737">
    <property type="term" value="C:cytoplasm"/>
    <property type="evidence" value="ECO:0007669"/>
    <property type="project" value="UniProtKB-SubCell"/>
</dbReference>
<dbReference type="InterPro" id="IPR036388">
    <property type="entry name" value="WH-like_DNA-bd_sf"/>
</dbReference>
<evidence type="ECO:0000256" key="4">
    <source>
        <dbReference type="ARBA" id="ARBA00022490"/>
    </source>
</evidence>
<dbReference type="HAMAP" id="MF_01114">
    <property type="entry name" value="RecX"/>
    <property type="match status" value="1"/>
</dbReference>
<dbReference type="InterPro" id="IPR053924">
    <property type="entry name" value="RecX_HTH_2nd"/>
</dbReference>
<gene>
    <name evidence="5" type="primary">recX</name>
    <name evidence="8" type="ORF">SAMN05216241_105120</name>
</gene>
<reference evidence="8 9" key="1">
    <citation type="submission" date="2016-10" db="EMBL/GenBank/DDBJ databases">
        <authorList>
            <person name="de Groot N.N."/>
        </authorList>
    </citation>
    <scope>NUCLEOTIDE SEQUENCE [LARGE SCALE GENOMIC DNA]</scope>
    <source>
        <strain evidence="8 9">DSM 25584</strain>
    </source>
</reference>
<evidence type="ECO:0000256" key="5">
    <source>
        <dbReference type="HAMAP-Rule" id="MF_01114"/>
    </source>
</evidence>
<dbReference type="PANTHER" id="PTHR33602:SF1">
    <property type="entry name" value="REGULATORY PROTEIN RECX FAMILY PROTEIN"/>
    <property type="match status" value="1"/>
</dbReference>
<dbReference type="Pfam" id="PF02631">
    <property type="entry name" value="RecX_HTH2"/>
    <property type="match status" value="1"/>
</dbReference>
<evidence type="ECO:0000313" key="8">
    <source>
        <dbReference type="EMBL" id="SDG09736.1"/>
    </source>
</evidence>
<protein>
    <recommendedName>
        <fullName evidence="3 5">Regulatory protein RecX</fullName>
    </recommendedName>
</protein>
<accession>A0A1G7RFX6</accession>
<proteinExistence type="inferred from homology"/>
<dbReference type="Proteomes" id="UP000199415">
    <property type="component" value="Unassembled WGS sequence"/>
</dbReference>
<keyword evidence="9" id="KW-1185">Reference proteome</keyword>
<feature type="region of interest" description="Disordered" evidence="6">
    <location>
        <begin position="1"/>
        <end position="31"/>
    </location>
</feature>
<comment type="similarity">
    <text evidence="2 5">Belongs to the RecX family.</text>
</comment>
<feature type="domain" description="RecX second three-helical" evidence="7">
    <location>
        <begin position="91"/>
        <end position="131"/>
    </location>
</feature>
<evidence type="ECO:0000256" key="2">
    <source>
        <dbReference type="ARBA" id="ARBA00009695"/>
    </source>
</evidence>
<dbReference type="PANTHER" id="PTHR33602">
    <property type="entry name" value="REGULATORY PROTEIN RECX FAMILY PROTEIN"/>
    <property type="match status" value="1"/>
</dbReference>
<evidence type="ECO:0000313" key="9">
    <source>
        <dbReference type="Proteomes" id="UP000199415"/>
    </source>
</evidence>
<dbReference type="EMBL" id="FNCE01000005">
    <property type="protein sequence ID" value="SDG09736.1"/>
    <property type="molecule type" value="Genomic_DNA"/>
</dbReference>
<evidence type="ECO:0000256" key="1">
    <source>
        <dbReference type="ARBA" id="ARBA00004496"/>
    </source>
</evidence>
<dbReference type="Gene3D" id="1.10.10.10">
    <property type="entry name" value="Winged helix-like DNA-binding domain superfamily/Winged helix DNA-binding domain"/>
    <property type="match status" value="1"/>
</dbReference>
<organism evidence="8 9">
    <name type="scientific">Limimonas halophila</name>
    <dbReference type="NCBI Taxonomy" id="1082479"/>
    <lineage>
        <taxon>Bacteria</taxon>
        <taxon>Pseudomonadati</taxon>
        <taxon>Pseudomonadota</taxon>
        <taxon>Alphaproteobacteria</taxon>
        <taxon>Rhodospirillales</taxon>
        <taxon>Rhodovibrionaceae</taxon>
        <taxon>Limimonas</taxon>
    </lineage>
</organism>
<evidence type="ECO:0000259" key="7">
    <source>
        <dbReference type="Pfam" id="PF02631"/>
    </source>
</evidence>
<dbReference type="GO" id="GO:0006282">
    <property type="term" value="P:regulation of DNA repair"/>
    <property type="evidence" value="ECO:0007669"/>
    <property type="project" value="UniProtKB-UniRule"/>
</dbReference>
<keyword evidence="4 5" id="KW-0963">Cytoplasm</keyword>
<sequence>MRVMFAPVMTDDSAPPTQRKQRGGPRKATPERLEKAAWHYLERYATSAANLRRVLLRRVQRSAQWHGTDPDEGAEAVNAIVAKLQRLGLLDDAAYAEGRAVTLHRAGHGAQAIRARLWQKGVDADTIEHALERLREEAADPELGAALRYARKRKLGPYRATGRDANRERDLAALCRKGFGPEIARTIVDTDDRAALEAEADIQPGPLEN</sequence>
<evidence type="ECO:0000256" key="6">
    <source>
        <dbReference type="SAM" id="MobiDB-lite"/>
    </source>
</evidence>
<dbReference type="InterPro" id="IPR003783">
    <property type="entry name" value="Regulatory_RecX"/>
</dbReference>
<name>A0A1G7RFX6_9PROT</name>
<dbReference type="STRING" id="1082479.SAMN05216241_105120"/>
<comment type="function">
    <text evidence="5">Modulates RecA activity.</text>
</comment>
<comment type="subcellular location">
    <subcellularLocation>
        <location evidence="1 5">Cytoplasm</location>
    </subcellularLocation>
</comment>